<sequence length="180" mass="20719">MAQFFDQTFDELMTGAPKLLRAGLSGTRTYVLPLPGDFDHGVIVETNSQSRILGSWTIAKGAAYRITPQKVQRMPLIQNDPDPIRRFCRLNGLPLTKNTRVEWGEEVYFGPYRHQGDCSFRWIKTGESPIAWKRVLTTQNPEWVEKLLVVKGEEPKTWEEFCIIAREWAVVQDGQLRLEP</sequence>
<dbReference type="EMBL" id="PCSU01000049">
    <property type="protein sequence ID" value="PIP56482.1"/>
    <property type="molecule type" value="Genomic_DNA"/>
</dbReference>
<comment type="caution">
    <text evidence="1">The sequence shown here is derived from an EMBL/GenBank/DDBJ whole genome shotgun (WGS) entry which is preliminary data.</text>
</comment>
<evidence type="ECO:0000313" key="2">
    <source>
        <dbReference type="Proteomes" id="UP000228495"/>
    </source>
</evidence>
<proteinExistence type="predicted"/>
<dbReference type="AlphaFoldDB" id="A0A2H0BFN0"/>
<reference evidence="1 2" key="1">
    <citation type="submission" date="2017-09" db="EMBL/GenBank/DDBJ databases">
        <title>Depth-based differentiation of microbial function through sediment-hosted aquifers and enrichment of novel symbionts in the deep terrestrial subsurface.</title>
        <authorList>
            <person name="Probst A.J."/>
            <person name="Ladd B."/>
            <person name="Jarett J.K."/>
            <person name="Geller-Mcgrath D.E."/>
            <person name="Sieber C.M."/>
            <person name="Emerson J.B."/>
            <person name="Anantharaman K."/>
            <person name="Thomas B.C."/>
            <person name="Malmstrom R."/>
            <person name="Stieglmeier M."/>
            <person name="Klingl A."/>
            <person name="Woyke T."/>
            <person name="Ryan C.M."/>
            <person name="Banfield J.F."/>
        </authorList>
    </citation>
    <scope>NUCLEOTIDE SEQUENCE [LARGE SCALE GENOMIC DNA]</scope>
    <source>
        <strain evidence="1">CG22_combo_CG10-13_8_21_14_all_39_12</strain>
    </source>
</reference>
<accession>A0A2H0BFN0</accession>
<organism evidence="1 2">
    <name type="scientific">candidate division WWE3 bacterium CG22_combo_CG10-13_8_21_14_all_39_12</name>
    <dbReference type="NCBI Taxonomy" id="1975094"/>
    <lineage>
        <taxon>Bacteria</taxon>
        <taxon>Katanobacteria</taxon>
    </lineage>
</organism>
<dbReference type="Proteomes" id="UP000228495">
    <property type="component" value="Unassembled WGS sequence"/>
</dbReference>
<protein>
    <submittedName>
        <fullName evidence="1">Uncharacterized protein</fullName>
    </submittedName>
</protein>
<name>A0A2H0BFN0_UNCKA</name>
<gene>
    <name evidence="1" type="ORF">COX05_02830</name>
</gene>
<evidence type="ECO:0000313" key="1">
    <source>
        <dbReference type="EMBL" id="PIP56482.1"/>
    </source>
</evidence>